<evidence type="ECO:0000313" key="3">
    <source>
        <dbReference type="Proteomes" id="UP000036867"/>
    </source>
</evidence>
<proteinExistence type="predicted"/>
<protein>
    <submittedName>
        <fullName evidence="2">Uncharacterized protein</fullName>
    </submittedName>
</protein>
<comment type="caution">
    <text evidence="2">The sequence shown here is derived from an EMBL/GenBank/DDBJ whole genome shotgun (WGS) entry which is preliminary data.</text>
</comment>
<feature type="transmembrane region" description="Helical" evidence="1">
    <location>
        <begin position="6"/>
        <end position="27"/>
    </location>
</feature>
<gene>
    <name evidence="2" type="ORF">AMD00_04150</name>
</gene>
<keyword evidence="1" id="KW-0472">Membrane</keyword>
<dbReference type="Proteomes" id="UP000036867">
    <property type="component" value="Unassembled WGS sequence"/>
</dbReference>
<organism evidence="2 3">
    <name type="scientific">Viridibacillus arvi</name>
    <dbReference type="NCBI Taxonomy" id="263475"/>
    <lineage>
        <taxon>Bacteria</taxon>
        <taxon>Bacillati</taxon>
        <taxon>Bacillota</taxon>
        <taxon>Bacilli</taxon>
        <taxon>Bacillales</taxon>
        <taxon>Caryophanaceae</taxon>
        <taxon>Viridibacillus</taxon>
    </lineage>
</organism>
<name>A0A0M0LKT9_9BACL</name>
<accession>A0A0M0LKT9</accession>
<dbReference type="EMBL" id="LILB01000001">
    <property type="protein sequence ID" value="KOO51659.1"/>
    <property type="molecule type" value="Genomic_DNA"/>
</dbReference>
<keyword evidence="1" id="KW-0812">Transmembrane</keyword>
<dbReference type="AlphaFoldDB" id="A0A0M0LKT9"/>
<evidence type="ECO:0000313" key="2">
    <source>
        <dbReference type="EMBL" id="KOO51659.1"/>
    </source>
</evidence>
<keyword evidence="1" id="KW-1133">Transmembrane helix</keyword>
<feature type="transmembrane region" description="Helical" evidence="1">
    <location>
        <begin position="64"/>
        <end position="85"/>
    </location>
</feature>
<sequence>MEFANFALGFMQILALVSVLYLIFSFFFRDKKEIISVIFNFILLIMINYFVITQKDFMFDNFTNYLYGFIVLLLLMYFVFFRSLYSYIKTKAT</sequence>
<keyword evidence="3" id="KW-1185">Reference proteome</keyword>
<reference evidence="3" key="1">
    <citation type="submission" date="2015-08" db="EMBL/GenBank/DDBJ databases">
        <title>Fjat-10028 dsm 16317.</title>
        <authorList>
            <person name="Liu B."/>
            <person name="Wang J."/>
            <person name="Zhu Y."/>
            <person name="Liu G."/>
            <person name="Chen Q."/>
            <person name="Chen Z."/>
            <person name="Lan J."/>
            <person name="Che J."/>
            <person name="Ge C."/>
            <person name="Shi H."/>
            <person name="Pan Z."/>
            <person name="Liu X."/>
        </authorList>
    </citation>
    <scope>NUCLEOTIDE SEQUENCE [LARGE SCALE GENOMIC DNA]</scope>
    <source>
        <strain evidence="3">DSM 16317</strain>
    </source>
</reference>
<evidence type="ECO:0000256" key="1">
    <source>
        <dbReference type="SAM" id="Phobius"/>
    </source>
</evidence>
<feature type="transmembrane region" description="Helical" evidence="1">
    <location>
        <begin position="34"/>
        <end position="52"/>
    </location>
</feature>